<name>A0A7G5VUS6_9RHOD</name>
<gene>
    <name evidence="1" type="primary">ycf49</name>
</gene>
<dbReference type="RefSeq" id="YP_009968342.1">
    <property type="nucleotide sequence ID" value="NC_051883.1"/>
</dbReference>
<protein>
    <submittedName>
        <fullName evidence="1">ORF171</fullName>
    </submittedName>
</protein>
<geneLocation type="chloroplast" evidence="1"/>
<accession>A0A7G5VUS6</accession>
<keyword evidence="1" id="KW-0934">Plastid</keyword>
<dbReference type="EMBL" id="MN431657">
    <property type="protein sequence ID" value="QMX77443.1"/>
    <property type="molecule type" value="Genomic_DNA"/>
</dbReference>
<dbReference type="Pfam" id="PF10693">
    <property type="entry name" value="DUF2499"/>
    <property type="match status" value="1"/>
</dbReference>
<organism evidence="1">
    <name type="scientific">Cyanidiococcus yangmingshanensis</name>
    <dbReference type="NCBI Taxonomy" id="2690220"/>
    <lineage>
        <taxon>Eukaryota</taxon>
        <taxon>Rhodophyta</taxon>
        <taxon>Bangiophyceae</taxon>
        <taxon>Cyanidiales</taxon>
        <taxon>Cyanidiaceae</taxon>
        <taxon>Cyanidiococcus</taxon>
    </lineage>
</organism>
<proteinExistence type="predicted"/>
<sequence>MDLSWSTWLIHHCSVIEWMIIISMIPKRYQTAMHLNLISAWAAISWHLTHNHIEWLVLIQAATTGLANYQWYEHSKRTNSRLKKME</sequence>
<evidence type="ECO:0000313" key="1">
    <source>
        <dbReference type="EMBL" id="QMX77443.1"/>
    </source>
</evidence>
<dbReference type="GeneID" id="60450355"/>
<dbReference type="AlphaFoldDB" id="A0A7G5VUS6"/>
<keyword evidence="1" id="KW-0150">Chloroplast</keyword>
<reference evidence="1" key="1">
    <citation type="submission" date="2019-09" db="EMBL/GenBank/DDBJ databases">
        <authorList>
            <person name="Liu S.-L."/>
            <person name="Chiang Y.-R."/>
            <person name="Fu H.-Y."/>
        </authorList>
    </citation>
    <scope>NUCLEOTIDE SEQUENCE</scope>
    <source>
        <strain evidence="1">THAL066</strain>
    </source>
</reference>
<dbReference type="InterPro" id="IPR019634">
    <property type="entry name" value="Uncharacterised_Ycf49"/>
</dbReference>